<gene>
    <name evidence="10" type="ORF">SAMN04488108_1273</name>
</gene>
<comment type="subcellular location">
    <subcellularLocation>
        <location evidence="8">Cell membrane</location>
    </subcellularLocation>
</comment>
<protein>
    <recommendedName>
        <fullName evidence="3 8">3-deoxy-D-manno-octulosonic acid transferase</fullName>
        <shortName evidence="8">Kdo transferase</shortName>
        <ecNumber evidence="2 8">2.4.99.12</ecNumber>
    </recommendedName>
    <alternativeName>
        <fullName evidence="5 8">Lipid IV(A) 3-deoxy-D-manno-octulosonic acid transferase</fullName>
    </alternativeName>
</protein>
<comment type="catalytic activity">
    <reaction evidence="6 8">
        <text>lipid IVA (E. coli) + CMP-3-deoxy-beta-D-manno-octulosonate = alpha-Kdo-(2-&gt;6)-lipid IVA (E. coli) + CMP + H(+)</text>
        <dbReference type="Rhea" id="RHEA:28066"/>
        <dbReference type="ChEBI" id="CHEBI:15378"/>
        <dbReference type="ChEBI" id="CHEBI:58603"/>
        <dbReference type="ChEBI" id="CHEBI:60364"/>
        <dbReference type="ChEBI" id="CHEBI:60377"/>
        <dbReference type="ChEBI" id="CHEBI:85987"/>
        <dbReference type="EC" id="2.4.99.12"/>
    </reaction>
</comment>
<name>A0A1M7Z8U4_9BACT</name>
<proteinExistence type="inferred from homology"/>
<dbReference type="InterPro" id="IPR007507">
    <property type="entry name" value="Glycos_transf_N"/>
</dbReference>
<comment type="function">
    <text evidence="8">Involved in lipopolysaccharide (LPS) biosynthesis. Catalyzes the transfer of 3-deoxy-D-manno-octulosonate (Kdo) residue(s) from CMP-Kdo to lipid IV(A), the tetraacyldisaccharide-1,4'-bisphosphate precursor of lipid A.</text>
</comment>
<dbReference type="Gene3D" id="3.40.50.2000">
    <property type="entry name" value="Glycogen Phosphorylase B"/>
    <property type="match status" value="1"/>
</dbReference>
<keyword evidence="4 8" id="KW-0808">Transferase</keyword>
<comment type="pathway">
    <text evidence="1 8">Bacterial outer membrane biogenesis; LPS core biosynthesis.</text>
</comment>
<dbReference type="PANTHER" id="PTHR42755:SF1">
    <property type="entry name" value="3-DEOXY-D-MANNO-OCTULOSONIC ACID TRANSFERASE, MITOCHONDRIAL-RELATED"/>
    <property type="match status" value="1"/>
</dbReference>
<dbReference type="EC" id="2.4.99.12" evidence="2 8"/>
<dbReference type="OrthoDB" id="9789797at2"/>
<keyword evidence="8" id="KW-0448">Lipopolysaccharide biosynthesis</keyword>
<evidence type="ECO:0000256" key="5">
    <source>
        <dbReference type="ARBA" id="ARBA00031445"/>
    </source>
</evidence>
<keyword evidence="8" id="KW-0472">Membrane</keyword>
<dbReference type="GO" id="GO:0005886">
    <property type="term" value="C:plasma membrane"/>
    <property type="evidence" value="ECO:0007669"/>
    <property type="project" value="UniProtKB-SubCell"/>
</dbReference>
<feature type="domain" description="3-deoxy-D-manno-octulosonic-acid transferase N-terminal" evidence="9">
    <location>
        <begin position="41"/>
        <end position="208"/>
    </location>
</feature>
<evidence type="ECO:0000256" key="6">
    <source>
        <dbReference type="ARBA" id="ARBA00049183"/>
    </source>
</evidence>
<evidence type="ECO:0000256" key="4">
    <source>
        <dbReference type="ARBA" id="ARBA00022679"/>
    </source>
</evidence>
<dbReference type="AlphaFoldDB" id="A0A1M7Z8U4"/>
<dbReference type="GO" id="GO:0043842">
    <property type="term" value="F:Kdo transferase activity"/>
    <property type="evidence" value="ECO:0007669"/>
    <property type="project" value="UniProtKB-EC"/>
</dbReference>
<dbReference type="GO" id="GO:0009245">
    <property type="term" value="P:lipid A biosynthetic process"/>
    <property type="evidence" value="ECO:0007669"/>
    <property type="project" value="TreeGrafter"/>
</dbReference>
<reference evidence="11" key="1">
    <citation type="submission" date="2016-12" db="EMBL/GenBank/DDBJ databases">
        <authorList>
            <person name="Varghese N."/>
            <person name="Submissions S."/>
        </authorList>
    </citation>
    <scope>NUCLEOTIDE SEQUENCE [LARGE SCALE GENOMIC DNA]</scope>
    <source>
        <strain evidence="11">DSM 25035</strain>
    </source>
</reference>
<evidence type="ECO:0000256" key="7">
    <source>
        <dbReference type="PIRSR" id="PIRSR639901-1"/>
    </source>
</evidence>
<keyword evidence="8" id="KW-1003">Cell membrane</keyword>
<evidence type="ECO:0000259" key="9">
    <source>
        <dbReference type="Pfam" id="PF04413"/>
    </source>
</evidence>
<dbReference type="PANTHER" id="PTHR42755">
    <property type="entry name" value="3-DEOXY-MANNO-OCTULOSONATE CYTIDYLYLTRANSFERASE"/>
    <property type="match status" value="1"/>
</dbReference>
<accession>A0A1M7Z8U4</accession>
<dbReference type="Proteomes" id="UP000184609">
    <property type="component" value="Unassembled WGS sequence"/>
</dbReference>
<dbReference type="STRING" id="1073327.SAMN04488108_1273"/>
<comment type="similarity">
    <text evidence="8">Belongs to the glycosyltransferase group 1 family.</text>
</comment>
<evidence type="ECO:0000256" key="3">
    <source>
        <dbReference type="ARBA" id="ARBA00019077"/>
    </source>
</evidence>
<dbReference type="Gene3D" id="3.40.50.11720">
    <property type="entry name" value="3-Deoxy-D-manno-octulosonic-acid transferase, N-terminal domain"/>
    <property type="match status" value="1"/>
</dbReference>
<dbReference type="RefSeq" id="WP_073570952.1">
    <property type="nucleotide sequence ID" value="NZ_FRXN01000002.1"/>
</dbReference>
<sequence>MKWIYSLGTVLFETLLPLLSFLSPKLKTFRQGREFLFQNLAQFRKNYPGKLIWFHVASLGEYEQAKPVIASLKEKMPDSLVLVSFFSPSGYIPASKKKQENVDYISYLPIDTAANARRFLDLVNPNLVFFVKYDLWYHFLSETKSKGIPLYLIAAAFRQEQPYFKRKGFFRNMIFYFNHIFTSNHQSIDLLSGIGYSNHTLAGDTRFDRVSQNALAPKSFPEVESWKGNSDVIVLGSIWEEDMELLIPLIQSKPEYKWIIAPHDIQTPHMNSWASAIPQKSLFYSKWDQSEKSQVLFIDNIGMLSSLYQYAKISYVGGAFGEGLHNILEPLGFQVPVFFGKVKRISKFPESEEAIQRGCGFSVKDKEELAREFELLERPENHQNAVKAAKKWVDSQVGAANRITDLVIKSSLNER</sequence>
<evidence type="ECO:0000313" key="11">
    <source>
        <dbReference type="Proteomes" id="UP000184609"/>
    </source>
</evidence>
<feature type="active site" description="Proton acceptor" evidence="7">
    <location>
        <position position="61"/>
    </location>
</feature>
<dbReference type="GO" id="GO:0009244">
    <property type="term" value="P:lipopolysaccharide core region biosynthetic process"/>
    <property type="evidence" value="ECO:0007669"/>
    <property type="project" value="UniProtKB-UniRule"/>
</dbReference>
<organism evidence="10 11">
    <name type="scientific">Algoriphagus zhangzhouensis</name>
    <dbReference type="NCBI Taxonomy" id="1073327"/>
    <lineage>
        <taxon>Bacteria</taxon>
        <taxon>Pseudomonadati</taxon>
        <taxon>Bacteroidota</taxon>
        <taxon>Cytophagia</taxon>
        <taxon>Cytophagales</taxon>
        <taxon>Cyclobacteriaceae</taxon>
        <taxon>Algoriphagus</taxon>
    </lineage>
</organism>
<evidence type="ECO:0000256" key="8">
    <source>
        <dbReference type="RuleBase" id="RU365103"/>
    </source>
</evidence>
<evidence type="ECO:0000256" key="2">
    <source>
        <dbReference type="ARBA" id="ARBA00012621"/>
    </source>
</evidence>
<dbReference type="Pfam" id="PF04413">
    <property type="entry name" value="Glycos_transf_N"/>
    <property type="match status" value="1"/>
</dbReference>
<dbReference type="UniPathway" id="UPA00958"/>
<dbReference type="InterPro" id="IPR038107">
    <property type="entry name" value="Glycos_transf_N_sf"/>
</dbReference>
<keyword evidence="11" id="KW-1185">Reference proteome</keyword>
<evidence type="ECO:0000313" key="10">
    <source>
        <dbReference type="EMBL" id="SHO61337.1"/>
    </source>
</evidence>
<dbReference type="InterPro" id="IPR039901">
    <property type="entry name" value="Kdotransferase"/>
</dbReference>
<evidence type="ECO:0000256" key="1">
    <source>
        <dbReference type="ARBA" id="ARBA00004713"/>
    </source>
</evidence>
<dbReference type="EMBL" id="FRXN01000002">
    <property type="protein sequence ID" value="SHO61337.1"/>
    <property type="molecule type" value="Genomic_DNA"/>
</dbReference>